<sequence>MHTLCYNFSSCPCSIFYPKNTLTTPIRDLFLWQKSVCFLHHSSRMVLTRSMQRKLDHHTSVTSIQSNPIETEFIISEMSNQTDNSQVEDDVHPLQEKQVVVQDESLSEIERKNLENDLHEDLHEEEEIIETTKKEEKEMMMN</sequence>
<organism evidence="1 2">
    <name type="scientific">Diphasiastrum complanatum</name>
    <name type="common">Issler's clubmoss</name>
    <name type="synonym">Lycopodium complanatum</name>
    <dbReference type="NCBI Taxonomy" id="34168"/>
    <lineage>
        <taxon>Eukaryota</taxon>
        <taxon>Viridiplantae</taxon>
        <taxon>Streptophyta</taxon>
        <taxon>Embryophyta</taxon>
        <taxon>Tracheophyta</taxon>
        <taxon>Lycopodiopsida</taxon>
        <taxon>Lycopodiales</taxon>
        <taxon>Lycopodiaceae</taxon>
        <taxon>Lycopodioideae</taxon>
        <taxon>Diphasiastrum</taxon>
    </lineage>
</organism>
<name>A0ACC2AJH7_DIPCM</name>
<reference evidence="2" key="1">
    <citation type="journal article" date="2024" name="Proc. Natl. Acad. Sci. U.S.A.">
        <title>Extraordinary preservation of gene collinearity over three hundred million years revealed in homosporous lycophytes.</title>
        <authorList>
            <person name="Li C."/>
            <person name="Wickell D."/>
            <person name="Kuo L.Y."/>
            <person name="Chen X."/>
            <person name="Nie B."/>
            <person name="Liao X."/>
            <person name="Peng D."/>
            <person name="Ji J."/>
            <person name="Jenkins J."/>
            <person name="Williams M."/>
            <person name="Shu S."/>
            <person name="Plott C."/>
            <person name="Barry K."/>
            <person name="Rajasekar S."/>
            <person name="Grimwood J."/>
            <person name="Han X."/>
            <person name="Sun S."/>
            <person name="Hou Z."/>
            <person name="He W."/>
            <person name="Dai G."/>
            <person name="Sun C."/>
            <person name="Schmutz J."/>
            <person name="Leebens-Mack J.H."/>
            <person name="Li F.W."/>
            <person name="Wang L."/>
        </authorList>
    </citation>
    <scope>NUCLEOTIDE SEQUENCE [LARGE SCALE GENOMIC DNA]</scope>
    <source>
        <strain evidence="2">cv. PW_Plant_1</strain>
    </source>
</reference>
<dbReference type="Proteomes" id="UP001162992">
    <property type="component" value="Chromosome 21"/>
</dbReference>
<accession>A0ACC2AJH7</accession>
<protein>
    <submittedName>
        <fullName evidence="1">Uncharacterized protein</fullName>
    </submittedName>
</protein>
<evidence type="ECO:0000313" key="2">
    <source>
        <dbReference type="Proteomes" id="UP001162992"/>
    </source>
</evidence>
<dbReference type="EMBL" id="CM055112">
    <property type="protein sequence ID" value="KAJ7517738.1"/>
    <property type="molecule type" value="Genomic_DNA"/>
</dbReference>
<evidence type="ECO:0000313" key="1">
    <source>
        <dbReference type="EMBL" id="KAJ7517738.1"/>
    </source>
</evidence>
<proteinExistence type="predicted"/>
<gene>
    <name evidence="1" type="ORF">O6H91_21G038600</name>
</gene>
<keyword evidence="2" id="KW-1185">Reference proteome</keyword>
<comment type="caution">
    <text evidence="1">The sequence shown here is derived from an EMBL/GenBank/DDBJ whole genome shotgun (WGS) entry which is preliminary data.</text>
</comment>